<feature type="signal peptide" evidence="1">
    <location>
        <begin position="1"/>
        <end position="21"/>
    </location>
</feature>
<keyword evidence="3" id="KW-1185">Reference proteome</keyword>
<evidence type="ECO:0000313" key="3">
    <source>
        <dbReference type="Proteomes" id="UP000428260"/>
    </source>
</evidence>
<dbReference type="AlphaFoldDB" id="A0A6I6JV52"/>
<sequence>MRILLLVNLFFLTTFSKPVFSSENDSIVTNVFIHIYNEQYTEAHAAISANRAKLENFYADVLTIDLLWWEFVQTKQNNEKQKIFLSFLEKFDSTYLNDAELKQRQLIKNSYQIRYEFKRFNIIGAINTRATIKKLLGEITSENPDYPENRMKLLSLYSSLFQYFDNLINPLFSKNRREIRAEALVEVEGFTRENDIIVKTLSLYFLGRIYLNIEKDDEKGIRYFTELSEYYPKNELFKEVLKKYK</sequence>
<organism evidence="2 3">
    <name type="scientific">Maribellus comscasis</name>
    <dbReference type="NCBI Taxonomy" id="2681766"/>
    <lineage>
        <taxon>Bacteria</taxon>
        <taxon>Pseudomonadati</taxon>
        <taxon>Bacteroidota</taxon>
        <taxon>Bacteroidia</taxon>
        <taxon>Marinilabiliales</taxon>
        <taxon>Prolixibacteraceae</taxon>
        <taxon>Maribellus</taxon>
    </lineage>
</organism>
<evidence type="ECO:0000256" key="1">
    <source>
        <dbReference type="SAM" id="SignalP"/>
    </source>
</evidence>
<gene>
    <name evidence="2" type="ORF">GM418_15100</name>
</gene>
<dbReference type="EMBL" id="CP046401">
    <property type="protein sequence ID" value="QGY44948.1"/>
    <property type="molecule type" value="Genomic_DNA"/>
</dbReference>
<feature type="chain" id="PRO_5026172480" description="Tetratricopeptide repeat protein" evidence="1">
    <location>
        <begin position="22"/>
        <end position="245"/>
    </location>
</feature>
<dbReference type="RefSeq" id="WP_158867741.1">
    <property type="nucleotide sequence ID" value="NZ_CP046401.1"/>
</dbReference>
<name>A0A6I6JV52_9BACT</name>
<dbReference type="Proteomes" id="UP000428260">
    <property type="component" value="Chromosome"/>
</dbReference>
<evidence type="ECO:0008006" key="4">
    <source>
        <dbReference type="Google" id="ProtNLM"/>
    </source>
</evidence>
<evidence type="ECO:0000313" key="2">
    <source>
        <dbReference type="EMBL" id="QGY44948.1"/>
    </source>
</evidence>
<reference evidence="2 3" key="1">
    <citation type="submission" date="2019-11" db="EMBL/GenBank/DDBJ databases">
        <authorList>
            <person name="Zheng R.K."/>
            <person name="Sun C.M."/>
        </authorList>
    </citation>
    <scope>NUCLEOTIDE SEQUENCE [LARGE SCALE GENOMIC DNA]</scope>
    <source>
        <strain evidence="2 3">WC007</strain>
    </source>
</reference>
<protein>
    <recommendedName>
        <fullName evidence="4">Tetratricopeptide repeat protein</fullName>
    </recommendedName>
</protein>
<accession>A0A6I6JV52</accession>
<dbReference type="KEGG" id="mcos:GM418_15100"/>
<proteinExistence type="predicted"/>
<keyword evidence="1" id="KW-0732">Signal</keyword>